<keyword evidence="5 7" id="KW-1133">Transmembrane helix</keyword>
<dbReference type="PANTHER" id="PTHR43744:SF8">
    <property type="entry name" value="SN-GLYCEROL-3-PHOSPHATE TRANSPORT SYSTEM PERMEASE PROTEIN UGPE"/>
    <property type="match status" value="1"/>
</dbReference>
<dbReference type="PROSITE" id="PS50928">
    <property type="entry name" value="ABC_TM1"/>
    <property type="match status" value="1"/>
</dbReference>
<dbReference type="GeneID" id="89508333"/>
<dbReference type="SUPFAM" id="SSF161098">
    <property type="entry name" value="MetI-like"/>
    <property type="match status" value="1"/>
</dbReference>
<evidence type="ECO:0000256" key="5">
    <source>
        <dbReference type="ARBA" id="ARBA00022989"/>
    </source>
</evidence>
<organism evidence="9 10">
    <name type="scientific">Butyrivibrio fibrisolvens DSM 3071</name>
    <dbReference type="NCBI Taxonomy" id="1121131"/>
    <lineage>
        <taxon>Bacteria</taxon>
        <taxon>Bacillati</taxon>
        <taxon>Bacillota</taxon>
        <taxon>Clostridia</taxon>
        <taxon>Lachnospirales</taxon>
        <taxon>Lachnospiraceae</taxon>
        <taxon>Butyrivibrio</taxon>
    </lineage>
</organism>
<feature type="transmembrane region" description="Helical" evidence="7">
    <location>
        <begin position="12"/>
        <end position="34"/>
    </location>
</feature>
<keyword evidence="10" id="KW-1185">Reference proteome</keyword>
<dbReference type="InterPro" id="IPR000515">
    <property type="entry name" value="MetI-like"/>
</dbReference>
<keyword evidence="4 7" id="KW-0812">Transmembrane</keyword>
<dbReference type="GO" id="GO:0005886">
    <property type="term" value="C:plasma membrane"/>
    <property type="evidence" value="ECO:0007669"/>
    <property type="project" value="UniProtKB-SubCell"/>
</dbReference>
<comment type="similarity">
    <text evidence="7">Belongs to the binding-protein-dependent transport system permease family.</text>
</comment>
<reference evidence="10" key="1">
    <citation type="submission" date="2016-11" db="EMBL/GenBank/DDBJ databases">
        <authorList>
            <person name="Varghese N."/>
            <person name="Submissions S."/>
        </authorList>
    </citation>
    <scope>NUCLEOTIDE SEQUENCE [LARGE SCALE GENOMIC DNA]</scope>
    <source>
        <strain evidence="10">DSM 3071</strain>
    </source>
</reference>
<feature type="transmembrane region" description="Helical" evidence="7">
    <location>
        <begin position="242"/>
        <end position="260"/>
    </location>
</feature>
<evidence type="ECO:0000256" key="3">
    <source>
        <dbReference type="ARBA" id="ARBA00022475"/>
    </source>
</evidence>
<protein>
    <submittedName>
        <fullName evidence="9">Raffinose/stachyose/melibiose transport system permease protein</fullName>
    </submittedName>
</protein>
<dbReference type="Proteomes" id="UP000184278">
    <property type="component" value="Unassembled WGS sequence"/>
</dbReference>
<dbReference type="CDD" id="cd06261">
    <property type="entry name" value="TM_PBP2"/>
    <property type="match status" value="1"/>
</dbReference>
<dbReference type="Pfam" id="PF00528">
    <property type="entry name" value="BPD_transp_1"/>
    <property type="match status" value="1"/>
</dbReference>
<gene>
    <name evidence="9" type="ORF">SAMN02745229_02778</name>
</gene>
<proteinExistence type="inferred from homology"/>
<dbReference type="EMBL" id="FQXK01000024">
    <property type="protein sequence ID" value="SHI28556.1"/>
    <property type="molecule type" value="Genomic_DNA"/>
</dbReference>
<evidence type="ECO:0000256" key="4">
    <source>
        <dbReference type="ARBA" id="ARBA00022692"/>
    </source>
</evidence>
<evidence type="ECO:0000256" key="2">
    <source>
        <dbReference type="ARBA" id="ARBA00022448"/>
    </source>
</evidence>
<feature type="transmembrane region" description="Helical" evidence="7">
    <location>
        <begin position="181"/>
        <end position="206"/>
    </location>
</feature>
<name>A0A1M5ZWM8_BUTFI</name>
<evidence type="ECO:0000256" key="6">
    <source>
        <dbReference type="ARBA" id="ARBA00023136"/>
    </source>
</evidence>
<evidence type="ECO:0000256" key="1">
    <source>
        <dbReference type="ARBA" id="ARBA00004651"/>
    </source>
</evidence>
<keyword evidence="6 7" id="KW-0472">Membrane</keyword>
<sequence>MLNSKESKAKLFLGYLCILLILFLFLYPLSFVLATSLKTQVAFLQNSISFSFIPTFDNYINAWNKAALGKYILNSILYTSVGTFLSLLFSMLMSFPIARDYIKHANFLYFVMMSAMFLPNGLIPLFQMFLNMNLYNTRLAYIISILNIGGFATMFLTSYIRGIPKDLDEAANIDGCGYFRFFFTVVIPLSKPAISSLGILTAIPIWNDITNSIIFLSDDNKFPISKGLYSFSGLYNINYPELMAALVIVSIPLIIPYAICQKYIVGGLVAGSVKM</sequence>
<feature type="transmembrane region" description="Helical" evidence="7">
    <location>
        <begin position="139"/>
        <end position="160"/>
    </location>
</feature>
<feature type="transmembrane region" description="Helical" evidence="7">
    <location>
        <begin position="107"/>
        <end position="127"/>
    </location>
</feature>
<feature type="domain" description="ABC transmembrane type-1" evidence="8">
    <location>
        <begin position="72"/>
        <end position="260"/>
    </location>
</feature>
<keyword evidence="2 7" id="KW-0813">Transport</keyword>
<evidence type="ECO:0000313" key="10">
    <source>
        <dbReference type="Proteomes" id="UP000184278"/>
    </source>
</evidence>
<evidence type="ECO:0000259" key="8">
    <source>
        <dbReference type="PROSITE" id="PS50928"/>
    </source>
</evidence>
<dbReference type="InterPro" id="IPR035906">
    <property type="entry name" value="MetI-like_sf"/>
</dbReference>
<dbReference type="GO" id="GO:0055085">
    <property type="term" value="P:transmembrane transport"/>
    <property type="evidence" value="ECO:0007669"/>
    <property type="project" value="InterPro"/>
</dbReference>
<dbReference type="PANTHER" id="PTHR43744">
    <property type="entry name" value="ABC TRANSPORTER PERMEASE PROTEIN MG189-RELATED-RELATED"/>
    <property type="match status" value="1"/>
</dbReference>
<dbReference type="AlphaFoldDB" id="A0A1M5ZWM8"/>
<evidence type="ECO:0000256" key="7">
    <source>
        <dbReference type="RuleBase" id="RU363032"/>
    </source>
</evidence>
<dbReference type="RefSeq" id="WP_073388631.1">
    <property type="nucleotide sequence ID" value="NZ_FQXK01000024.1"/>
</dbReference>
<evidence type="ECO:0000313" key="9">
    <source>
        <dbReference type="EMBL" id="SHI28556.1"/>
    </source>
</evidence>
<comment type="subcellular location">
    <subcellularLocation>
        <location evidence="1 7">Cell membrane</location>
        <topology evidence="1 7">Multi-pass membrane protein</topology>
    </subcellularLocation>
</comment>
<dbReference type="Gene3D" id="1.10.3720.10">
    <property type="entry name" value="MetI-like"/>
    <property type="match status" value="1"/>
</dbReference>
<keyword evidence="3" id="KW-1003">Cell membrane</keyword>
<dbReference type="OrthoDB" id="27560at2"/>
<feature type="transmembrane region" description="Helical" evidence="7">
    <location>
        <begin position="71"/>
        <end position="95"/>
    </location>
</feature>
<dbReference type="STRING" id="1121131.SAMN02745229_02778"/>
<accession>A0A1M5ZWM8</accession>